<keyword evidence="12" id="KW-1185">Reference proteome</keyword>
<dbReference type="EC" id="3.2.1.14" evidence="2"/>
<feature type="chain" id="PRO_5034828996" description="chitinase" evidence="9">
    <location>
        <begin position="26"/>
        <end position="359"/>
    </location>
</feature>
<evidence type="ECO:0000256" key="4">
    <source>
        <dbReference type="ARBA" id="ARBA00022729"/>
    </source>
</evidence>
<reference evidence="11" key="1">
    <citation type="submission" date="2025-08" db="UniProtKB">
        <authorList>
            <consortium name="Ensembl"/>
        </authorList>
    </citation>
    <scope>IDENTIFICATION</scope>
</reference>
<dbReference type="Proteomes" id="UP000694388">
    <property type="component" value="Unplaced"/>
</dbReference>
<feature type="signal peptide" evidence="9">
    <location>
        <begin position="1"/>
        <end position="25"/>
    </location>
</feature>
<dbReference type="GO" id="GO:0008061">
    <property type="term" value="F:chitin binding"/>
    <property type="evidence" value="ECO:0007669"/>
    <property type="project" value="UniProtKB-KW"/>
</dbReference>
<evidence type="ECO:0000256" key="2">
    <source>
        <dbReference type="ARBA" id="ARBA00012729"/>
    </source>
</evidence>
<dbReference type="Ensembl" id="ENSEBUT00000015130.1">
    <property type="protein sequence ID" value="ENSEBUP00000014554.1"/>
    <property type="gene ID" value="ENSEBUG00000009179.1"/>
</dbReference>
<keyword evidence="6" id="KW-0624">Polysaccharide degradation</keyword>
<evidence type="ECO:0000256" key="3">
    <source>
        <dbReference type="ARBA" id="ARBA00022669"/>
    </source>
</evidence>
<evidence type="ECO:0000313" key="12">
    <source>
        <dbReference type="Proteomes" id="UP000694388"/>
    </source>
</evidence>
<sequence length="359" mass="38611">MWTAHLLSALLALTLCDLSLQISLSSEFVCPTGAAGKFADPGDPLSYYNCSSGIARKRFCPVGESFDFNLHQCAPFGSNGECSGQANGALIPHALKNKFYKCFGDVAYQITCPTTLVFNPANNVCDWNKEPVDPVAVCAGTPDGAIPDNADPTKFYDCINGNEVPGDCPSGMSFDPTIKECAALNNIICSSLNTGDLVAHADENRFYKCAHGVAYQITCTAPLIFKCSICDWVWSERECNPISVQQNPCEGETTGRKVANSVDPKSYFLCNDGNSVAVTCPAGHSFDTHCQCCSVLRKVCADLPDNTMVQDPIDPQKFFVCVQNVGFQRTCPGNLVFDANIGVCKWPEGVVVVGVCNVK</sequence>
<keyword evidence="6" id="KW-0146">Chitin degradation</keyword>
<feature type="domain" description="Chitin-binding type-2" evidence="10">
    <location>
        <begin position="135"/>
        <end position="191"/>
    </location>
</feature>
<dbReference type="AlphaFoldDB" id="A0A8C4QFE2"/>
<evidence type="ECO:0000256" key="1">
    <source>
        <dbReference type="ARBA" id="ARBA00000822"/>
    </source>
</evidence>
<dbReference type="OMA" id="CERYYEC"/>
<dbReference type="InterPro" id="IPR002557">
    <property type="entry name" value="Chitin-bd_dom"/>
</dbReference>
<keyword evidence="6" id="KW-0119">Carbohydrate metabolism</keyword>
<organism evidence="11 12">
    <name type="scientific">Eptatretus burgeri</name>
    <name type="common">Inshore hagfish</name>
    <dbReference type="NCBI Taxonomy" id="7764"/>
    <lineage>
        <taxon>Eukaryota</taxon>
        <taxon>Metazoa</taxon>
        <taxon>Chordata</taxon>
        <taxon>Craniata</taxon>
        <taxon>Vertebrata</taxon>
        <taxon>Cyclostomata</taxon>
        <taxon>Myxini</taxon>
        <taxon>Myxiniformes</taxon>
        <taxon>Myxinidae</taxon>
        <taxon>Eptatretinae</taxon>
        <taxon>Eptatretus</taxon>
    </lineage>
</organism>
<evidence type="ECO:0000256" key="8">
    <source>
        <dbReference type="ARBA" id="ARBA00023180"/>
    </source>
</evidence>
<dbReference type="SMART" id="SM00494">
    <property type="entry name" value="ChtBD2"/>
    <property type="match status" value="6"/>
</dbReference>
<comment type="catalytic activity">
    <reaction evidence="1">
        <text>Random endo-hydrolysis of N-acetyl-beta-D-glucosaminide (1-&gt;4)-beta-linkages in chitin and chitodextrins.</text>
        <dbReference type="EC" id="3.2.1.14"/>
    </reaction>
</comment>
<evidence type="ECO:0000313" key="11">
    <source>
        <dbReference type="Ensembl" id="ENSEBUP00000014554.1"/>
    </source>
</evidence>
<dbReference type="GO" id="GO:0008843">
    <property type="term" value="F:endochitinase activity"/>
    <property type="evidence" value="ECO:0007669"/>
    <property type="project" value="UniProtKB-EC"/>
</dbReference>
<keyword evidence="4 9" id="KW-0732">Signal</keyword>
<dbReference type="Pfam" id="PF01607">
    <property type="entry name" value="CBM_14"/>
    <property type="match status" value="5"/>
</dbReference>
<dbReference type="PROSITE" id="PS50940">
    <property type="entry name" value="CHIT_BIND_II"/>
    <property type="match status" value="3"/>
</dbReference>
<dbReference type="InterPro" id="IPR051940">
    <property type="entry name" value="Chitin_bind-dev_reg"/>
</dbReference>
<protein>
    <recommendedName>
        <fullName evidence="2">chitinase</fullName>
        <ecNumber evidence="2">3.2.1.14</ecNumber>
    </recommendedName>
</protein>
<dbReference type="GO" id="GO:0005576">
    <property type="term" value="C:extracellular region"/>
    <property type="evidence" value="ECO:0007669"/>
    <property type="project" value="InterPro"/>
</dbReference>
<keyword evidence="8" id="KW-0325">Glycoprotein</keyword>
<dbReference type="PANTHER" id="PTHR23301:SF0">
    <property type="entry name" value="CHITIN-BINDING TYPE-2 DOMAIN-CONTAINING PROTEIN-RELATED"/>
    <property type="match status" value="1"/>
</dbReference>
<dbReference type="GO" id="GO:0006032">
    <property type="term" value="P:chitin catabolic process"/>
    <property type="evidence" value="ECO:0007669"/>
    <property type="project" value="UniProtKB-KW"/>
</dbReference>
<keyword evidence="5" id="KW-0677">Repeat</keyword>
<evidence type="ECO:0000256" key="6">
    <source>
        <dbReference type="ARBA" id="ARBA00023024"/>
    </source>
</evidence>
<keyword evidence="3" id="KW-0147">Chitin-binding</keyword>
<feature type="domain" description="Chitin-binding type-2" evidence="10">
    <location>
        <begin position="27"/>
        <end position="84"/>
    </location>
</feature>
<proteinExistence type="predicted"/>
<name>A0A8C4QFE2_EPTBU</name>
<dbReference type="GeneTree" id="ENSGT00930000152866"/>
<reference evidence="11" key="2">
    <citation type="submission" date="2025-09" db="UniProtKB">
        <authorList>
            <consortium name="Ensembl"/>
        </authorList>
    </citation>
    <scope>IDENTIFICATION</scope>
</reference>
<feature type="domain" description="Chitin-binding type-2" evidence="10">
    <location>
        <begin position="246"/>
        <end position="302"/>
    </location>
</feature>
<dbReference type="PANTHER" id="PTHR23301">
    <property type="entry name" value="CHITIN BINDING PERITROPHIN-A"/>
    <property type="match status" value="1"/>
</dbReference>
<dbReference type="Gene3D" id="2.170.140.10">
    <property type="entry name" value="Chitin binding domain"/>
    <property type="match status" value="4"/>
</dbReference>
<evidence type="ECO:0000259" key="10">
    <source>
        <dbReference type="PROSITE" id="PS50940"/>
    </source>
</evidence>
<evidence type="ECO:0000256" key="7">
    <source>
        <dbReference type="ARBA" id="ARBA00023157"/>
    </source>
</evidence>
<keyword evidence="7" id="KW-1015">Disulfide bond</keyword>
<accession>A0A8C4QFE2</accession>
<dbReference type="InterPro" id="IPR036508">
    <property type="entry name" value="Chitin-bd_dom_sf"/>
</dbReference>
<dbReference type="SUPFAM" id="SSF57625">
    <property type="entry name" value="Invertebrate chitin-binding proteins"/>
    <property type="match status" value="6"/>
</dbReference>
<evidence type="ECO:0000256" key="9">
    <source>
        <dbReference type="SAM" id="SignalP"/>
    </source>
</evidence>
<evidence type="ECO:0000256" key="5">
    <source>
        <dbReference type="ARBA" id="ARBA00022737"/>
    </source>
</evidence>